<evidence type="ECO:0000313" key="8">
    <source>
        <dbReference type="EMBL" id="SHG83643.1"/>
    </source>
</evidence>
<sequence>MTSSERVGAGTTGNTGRTILTAFRIVAAVEALSWLVLIVATIVKYSTDPQQAGGVKVMGPVHGVLFLCYVALALFEVRRRVPWDARTTLVVLADSVIPFGGFVVARRADLRVTPAREPAAPVERGAPR</sequence>
<evidence type="ECO:0000256" key="6">
    <source>
        <dbReference type="SAM" id="Phobius"/>
    </source>
</evidence>
<proteinExistence type="predicted"/>
<feature type="domain" description="DUF3817" evidence="7">
    <location>
        <begin position="20"/>
        <end position="108"/>
    </location>
</feature>
<dbReference type="EMBL" id="FQVU01000003">
    <property type="protein sequence ID" value="SHG83643.1"/>
    <property type="molecule type" value="Genomic_DNA"/>
</dbReference>
<name>A0A1M5N3S3_9ACTN</name>
<dbReference type="PANTHER" id="PTHR40077:SF2">
    <property type="entry name" value="MEMBRANE PROTEIN"/>
    <property type="match status" value="1"/>
</dbReference>
<evidence type="ECO:0000313" key="9">
    <source>
        <dbReference type="Proteomes" id="UP000186132"/>
    </source>
</evidence>
<evidence type="ECO:0000256" key="5">
    <source>
        <dbReference type="ARBA" id="ARBA00023136"/>
    </source>
</evidence>
<dbReference type="InterPro" id="IPR023845">
    <property type="entry name" value="DUF3817_TM"/>
</dbReference>
<gene>
    <name evidence="8" type="ORF">SAMN05443575_2895</name>
</gene>
<dbReference type="PANTHER" id="PTHR40077">
    <property type="entry name" value="MEMBRANE PROTEIN-RELATED"/>
    <property type="match status" value="1"/>
</dbReference>
<dbReference type="NCBIfam" id="TIGR03954">
    <property type="entry name" value="integ_memb_HG"/>
    <property type="match status" value="1"/>
</dbReference>
<evidence type="ECO:0000259" key="7">
    <source>
        <dbReference type="Pfam" id="PF12823"/>
    </source>
</evidence>
<feature type="transmembrane region" description="Helical" evidence="6">
    <location>
        <begin position="57"/>
        <end position="75"/>
    </location>
</feature>
<protein>
    <submittedName>
        <fullName evidence="8">Integral membrane protein</fullName>
    </submittedName>
</protein>
<reference evidence="8 9" key="1">
    <citation type="submission" date="2016-11" db="EMBL/GenBank/DDBJ databases">
        <authorList>
            <person name="Jaros S."/>
            <person name="Januszkiewicz K."/>
            <person name="Wedrychowicz H."/>
        </authorList>
    </citation>
    <scope>NUCLEOTIDE SEQUENCE [LARGE SCALE GENOMIC DNA]</scope>
    <source>
        <strain evidence="8 9">DSM 45627</strain>
    </source>
</reference>
<dbReference type="Pfam" id="PF12823">
    <property type="entry name" value="DUF3817"/>
    <property type="match status" value="1"/>
</dbReference>
<organism evidence="8 9">
    <name type="scientific">Jatrophihabitans endophyticus</name>
    <dbReference type="NCBI Taxonomy" id="1206085"/>
    <lineage>
        <taxon>Bacteria</taxon>
        <taxon>Bacillati</taxon>
        <taxon>Actinomycetota</taxon>
        <taxon>Actinomycetes</taxon>
        <taxon>Jatrophihabitantales</taxon>
        <taxon>Jatrophihabitantaceae</taxon>
        <taxon>Jatrophihabitans</taxon>
    </lineage>
</organism>
<keyword evidence="4 6" id="KW-1133">Transmembrane helix</keyword>
<keyword evidence="5 6" id="KW-0472">Membrane</keyword>
<evidence type="ECO:0000256" key="4">
    <source>
        <dbReference type="ARBA" id="ARBA00022989"/>
    </source>
</evidence>
<evidence type="ECO:0000256" key="1">
    <source>
        <dbReference type="ARBA" id="ARBA00004651"/>
    </source>
</evidence>
<dbReference type="RefSeq" id="WP_084181044.1">
    <property type="nucleotide sequence ID" value="NZ_FQVU01000003.1"/>
</dbReference>
<comment type="subcellular location">
    <subcellularLocation>
        <location evidence="1">Cell membrane</location>
        <topology evidence="1">Multi-pass membrane protein</topology>
    </subcellularLocation>
</comment>
<dbReference type="Proteomes" id="UP000186132">
    <property type="component" value="Unassembled WGS sequence"/>
</dbReference>
<keyword evidence="3 6" id="KW-0812">Transmembrane</keyword>
<accession>A0A1M5N3S3</accession>
<feature type="transmembrane region" description="Helical" evidence="6">
    <location>
        <begin position="21"/>
        <end position="45"/>
    </location>
</feature>
<dbReference type="AlphaFoldDB" id="A0A1M5N3S3"/>
<dbReference type="OrthoDB" id="3478920at2"/>
<dbReference type="GO" id="GO:0005886">
    <property type="term" value="C:plasma membrane"/>
    <property type="evidence" value="ECO:0007669"/>
    <property type="project" value="UniProtKB-SubCell"/>
</dbReference>
<keyword evidence="9" id="KW-1185">Reference proteome</keyword>
<evidence type="ECO:0000256" key="3">
    <source>
        <dbReference type="ARBA" id="ARBA00022692"/>
    </source>
</evidence>
<keyword evidence="2" id="KW-1003">Cell membrane</keyword>
<dbReference type="STRING" id="1206085.SAMN05443575_2895"/>
<evidence type="ECO:0000256" key="2">
    <source>
        <dbReference type="ARBA" id="ARBA00022475"/>
    </source>
</evidence>